<proteinExistence type="inferred from homology"/>
<dbReference type="CTD" id="35563"/>
<feature type="region of interest" description="Disordered" evidence="7">
    <location>
        <begin position="64"/>
        <end position="95"/>
    </location>
</feature>
<dbReference type="Gene3D" id="1.20.5.1180">
    <property type="entry name" value="Geminin coiled-coil domain"/>
    <property type="match status" value="1"/>
</dbReference>
<dbReference type="OrthoDB" id="6494799at2759"/>
<dbReference type="RefSeq" id="XP_022668714.1">
    <property type="nucleotide sequence ID" value="XM_022812979.1"/>
</dbReference>
<keyword evidence="5" id="KW-0131">Cell cycle</keyword>
<dbReference type="GeneID" id="111253502"/>
<evidence type="ECO:0000256" key="7">
    <source>
        <dbReference type="SAM" id="MobiDB-lite"/>
    </source>
</evidence>
<dbReference type="Pfam" id="PF07412">
    <property type="entry name" value="Geminin"/>
    <property type="match status" value="1"/>
</dbReference>
<evidence type="ECO:0000256" key="1">
    <source>
        <dbReference type="ARBA" id="ARBA00004123"/>
    </source>
</evidence>
<evidence type="ECO:0000256" key="5">
    <source>
        <dbReference type="ARBA" id="ARBA00023306"/>
    </source>
</evidence>
<dbReference type="SUPFAM" id="SSF111469">
    <property type="entry name" value="Geminin coiled-coil domain"/>
    <property type="match status" value="1"/>
</dbReference>
<evidence type="ECO:0000313" key="9">
    <source>
        <dbReference type="Proteomes" id="UP000594260"/>
    </source>
</evidence>
<dbReference type="EnsemblMetazoa" id="XM_022812979">
    <property type="protein sequence ID" value="XP_022668714"/>
    <property type="gene ID" value="LOC111253502"/>
</dbReference>
<accession>A0A7M7KLJ6</accession>
<evidence type="ECO:0000313" key="8">
    <source>
        <dbReference type="EnsemblMetazoa" id="XP_022668714"/>
    </source>
</evidence>
<feature type="compositionally biased region" description="Polar residues" evidence="7">
    <location>
        <begin position="107"/>
        <end position="117"/>
    </location>
</feature>
<evidence type="ECO:0000256" key="6">
    <source>
        <dbReference type="SAM" id="Coils"/>
    </source>
</evidence>
<dbReference type="InParanoid" id="A0A7M7KLJ6"/>
<organism evidence="8 9">
    <name type="scientific">Varroa destructor</name>
    <name type="common">Honeybee mite</name>
    <dbReference type="NCBI Taxonomy" id="109461"/>
    <lineage>
        <taxon>Eukaryota</taxon>
        <taxon>Metazoa</taxon>
        <taxon>Ecdysozoa</taxon>
        <taxon>Arthropoda</taxon>
        <taxon>Chelicerata</taxon>
        <taxon>Arachnida</taxon>
        <taxon>Acari</taxon>
        <taxon>Parasitiformes</taxon>
        <taxon>Mesostigmata</taxon>
        <taxon>Gamasina</taxon>
        <taxon>Dermanyssoidea</taxon>
        <taxon>Varroidae</taxon>
        <taxon>Varroa</taxon>
    </lineage>
</organism>
<dbReference type="PANTHER" id="PTHR13372:SF5">
    <property type="entry name" value="GEMININ"/>
    <property type="match status" value="1"/>
</dbReference>
<comment type="similarity">
    <text evidence="2">Belongs to the geminin family.</text>
</comment>
<evidence type="ECO:0000256" key="2">
    <source>
        <dbReference type="ARBA" id="ARBA00007979"/>
    </source>
</evidence>
<dbReference type="PANTHER" id="PTHR13372">
    <property type="entry name" value="GEMININ"/>
    <property type="match status" value="1"/>
</dbReference>
<dbReference type="GO" id="GO:0008156">
    <property type="term" value="P:negative regulation of DNA replication"/>
    <property type="evidence" value="ECO:0007669"/>
    <property type="project" value="TreeGrafter"/>
</dbReference>
<comment type="subcellular location">
    <subcellularLocation>
        <location evidence="1">Nucleus</location>
    </subcellularLocation>
</comment>
<keyword evidence="9" id="KW-1185">Reference proteome</keyword>
<keyword evidence="4" id="KW-0539">Nucleus</keyword>
<name>A0A7M7KLJ6_VARDE</name>
<feature type="coiled-coil region" evidence="6">
    <location>
        <begin position="155"/>
        <end position="189"/>
    </location>
</feature>
<sequence>MLADDLCHSDTLERVQVNSGRRTLGTLQPSAGDHAVLVGSGGKLRVDIKKVDTKRRRLNFDLENKPPSAVGSGVIGSNLKASASPRCSPVSHQEQQHANLDVYVDVSNDSNASSTPRRNAERKNPNNTGSAVVSRDAYDLLLRDDATVDYWRMIAEQRRVALENALKENRQLHEEVEVLTAENKHLQKIADHCGELAELVKALTADDDEGDNDVNGNEEETPNETNES</sequence>
<dbReference type="Proteomes" id="UP000594260">
    <property type="component" value="Unplaced"/>
</dbReference>
<evidence type="ECO:0008006" key="10">
    <source>
        <dbReference type="Google" id="ProtNLM"/>
    </source>
</evidence>
<reference evidence="8" key="1">
    <citation type="submission" date="2021-01" db="UniProtKB">
        <authorList>
            <consortium name="EnsemblMetazoa"/>
        </authorList>
    </citation>
    <scope>IDENTIFICATION</scope>
</reference>
<feature type="compositionally biased region" description="Acidic residues" evidence="7">
    <location>
        <begin position="205"/>
        <end position="228"/>
    </location>
</feature>
<evidence type="ECO:0000256" key="4">
    <source>
        <dbReference type="ARBA" id="ARBA00023242"/>
    </source>
</evidence>
<dbReference type="InterPro" id="IPR022786">
    <property type="entry name" value="Geminin/Multicilin"/>
</dbReference>
<evidence type="ECO:0000256" key="3">
    <source>
        <dbReference type="ARBA" id="ARBA00023054"/>
    </source>
</evidence>
<feature type="region of interest" description="Disordered" evidence="7">
    <location>
        <begin position="107"/>
        <end position="131"/>
    </location>
</feature>
<dbReference type="GO" id="GO:0045786">
    <property type="term" value="P:negative regulation of cell cycle"/>
    <property type="evidence" value="ECO:0007669"/>
    <property type="project" value="TreeGrafter"/>
</dbReference>
<dbReference type="OMA" id="HWNDDQP"/>
<keyword evidence="3 6" id="KW-0175">Coiled coil</keyword>
<dbReference type="KEGG" id="vde:111253502"/>
<dbReference type="GO" id="GO:0005634">
    <property type="term" value="C:nucleus"/>
    <property type="evidence" value="ECO:0007669"/>
    <property type="project" value="UniProtKB-SubCell"/>
</dbReference>
<feature type="region of interest" description="Disordered" evidence="7">
    <location>
        <begin position="202"/>
        <end position="228"/>
    </location>
</feature>
<protein>
    <recommendedName>
        <fullName evidence="10">Geminin</fullName>
    </recommendedName>
</protein>
<dbReference type="CDD" id="cd22589">
    <property type="entry name" value="geminin_CC"/>
    <property type="match status" value="1"/>
</dbReference>
<dbReference type="AlphaFoldDB" id="A0A7M7KLJ6"/>